<accession>A0ABU3YKN6</accession>
<reference evidence="2" key="1">
    <citation type="journal article" date="2023" name="Int. J. Mol. Sci.">
        <title>Genomic and Metabolic Characterization of Plant Growth-Promoting Rhizobacteria Isolated from Nodules of Clovers Grown in Non-Farmed Soil.</title>
        <authorList>
            <person name="Wojcik M."/>
            <person name="Koper P."/>
            <person name="Zebracki K."/>
            <person name="Marczak M."/>
            <person name="Mazur A."/>
        </authorList>
    </citation>
    <scope>NUCLEOTIDE SEQUENCE [LARGE SCALE GENOMIC DNA]</scope>
    <source>
        <strain evidence="2">KB12</strain>
    </source>
</reference>
<name>A0ABU3YKN6_9HYPH</name>
<evidence type="ECO:0000313" key="1">
    <source>
        <dbReference type="EMBL" id="MDV4186426.1"/>
    </source>
</evidence>
<proteinExistence type="predicted"/>
<dbReference type="EMBL" id="JAWJWI010000005">
    <property type="protein sequence ID" value="MDV4186426.1"/>
    <property type="molecule type" value="Genomic_DNA"/>
</dbReference>
<dbReference type="RefSeq" id="WP_033184483.1">
    <property type="nucleotide sequence ID" value="NZ_CP053440.1"/>
</dbReference>
<sequence length="75" mass="8058">MSNVIAFPITHPGDVVKPGEIDLLAQERMEAAREQIQAVSNSLIAILDRLAKVTTNSAGLLETANSNIPDEESWG</sequence>
<protein>
    <submittedName>
        <fullName evidence="1">Uncharacterized protein</fullName>
    </submittedName>
</protein>
<gene>
    <name evidence="1" type="ORF">R1523_13030</name>
</gene>
<keyword evidence="2" id="KW-1185">Reference proteome</keyword>
<comment type="caution">
    <text evidence="1">The sequence shown here is derived from an EMBL/GenBank/DDBJ whole genome shotgun (WGS) entry which is preliminary data.</text>
</comment>
<organism evidence="1 2">
    <name type="scientific">Rhizobium brockwellii</name>
    <dbReference type="NCBI Taxonomy" id="3019932"/>
    <lineage>
        <taxon>Bacteria</taxon>
        <taxon>Pseudomonadati</taxon>
        <taxon>Pseudomonadota</taxon>
        <taxon>Alphaproteobacteria</taxon>
        <taxon>Hyphomicrobiales</taxon>
        <taxon>Rhizobiaceae</taxon>
        <taxon>Rhizobium/Agrobacterium group</taxon>
        <taxon>Rhizobium</taxon>
    </lineage>
</organism>
<dbReference type="GeneID" id="303217546"/>
<evidence type="ECO:0000313" key="2">
    <source>
        <dbReference type="Proteomes" id="UP001187203"/>
    </source>
</evidence>
<dbReference type="Proteomes" id="UP001187203">
    <property type="component" value="Unassembled WGS sequence"/>
</dbReference>